<dbReference type="Gene3D" id="1.25.70.10">
    <property type="entry name" value="Transcription termination factor 3, mitochondrial"/>
    <property type="match status" value="1"/>
</dbReference>
<evidence type="ECO:0000313" key="5">
    <source>
        <dbReference type="Proteomes" id="UP001190926"/>
    </source>
</evidence>
<keyword evidence="2" id="KW-0806">Transcription termination</keyword>
<evidence type="ECO:0000256" key="3">
    <source>
        <dbReference type="ARBA" id="ARBA00022946"/>
    </source>
</evidence>
<accession>A0AAD4NY48</accession>
<dbReference type="PANTHER" id="PTHR13068:SF130">
    <property type="entry name" value="TRANSCRIPTION TERMINATION FACTOR MTERF6, CHLOROPLASTIC_MITOCHONDRIAL-LIKE"/>
    <property type="match status" value="1"/>
</dbReference>
<evidence type="ECO:0000256" key="2">
    <source>
        <dbReference type="ARBA" id="ARBA00022472"/>
    </source>
</evidence>
<dbReference type="SMART" id="SM00733">
    <property type="entry name" value="Mterf"/>
    <property type="match status" value="7"/>
</dbReference>
<dbReference type="GO" id="GO:0003676">
    <property type="term" value="F:nucleic acid binding"/>
    <property type="evidence" value="ECO:0007669"/>
    <property type="project" value="InterPro"/>
</dbReference>
<dbReference type="InterPro" id="IPR038538">
    <property type="entry name" value="MTERF_sf"/>
</dbReference>
<gene>
    <name evidence="4" type="ORF">C2S53_000834</name>
</gene>
<dbReference type="AlphaFoldDB" id="A0AAD4NY48"/>
<proteinExistence type="inferred from homology"/>
<keyword evidence="5" id="KW-1185">Reference proteome</keyword>
<evidence type="ECO:0000313" key="4">
    <source>
        <dbReference type="EMBL" id="KAH6756744.1"/>
    </source>
</evidence>
<dbReference type="GO" id="GO:0006353">
    <property type="term" value="P:DNA-templated transcription termination"/>
    <property type="evidence" value="ECO:0007669"/>
    <property type="project" value="UniProtKB-KW"/>
</dbReference>
<reference evidence="4 5" key="1">
    <citation type="journal article" date="2021" name="Nat. Commun.">
        <title>Incipient diploidization of the medicinal plant Perilla within 10,000 years.</title>
        <authorList>
            <person name="Zhang Y."/>
            <person name="Shen Q."/>
            <person name="Leng L."/>
            <person name="Zhang D."/>
            <person name="Chen S."/>
            <person name="Shi Y."/>
            <person name="Ning Z."/>
            <person name="Chen S."/>
        </authorList>
    </citation>
    <scope>NUCLEOTIDE SEQUENCE [LARGE SCALE GENOMIC DNA]</scope>
    <source>
        <strain evidence="5">cv. PC099</strain>
    </source>
</reference>
<dbReference type="Pfam" id="PF02536">
    <property type="entry name" value="mTERF"/>
    <property type="match status" value="1"/>
</dbReference>
<protein>
    <submittedName>
        <fullName evidence="4">Uncharacterized protein</fullName>
    </submittedName>
</protein>
<organism evidence="4 5">
    <name type="scientific">Perilla frutescens var. hirtella</name>
    <name type="common">Perilla citriodora</name>
    <name type="synonym">Perilla setoyensis</name>
    <dbReference type="NCBI Taxonomy" id="608512"/>
    <lineage>
        <taxon>Eukaryota</taxon>
        <taxon>Viridiplantae</taxon>
        <taxon>Streptophyta</taxon>
        <taxon>Embryophyta</taxon>
        <taxon>Tracheophyta</taxon>
        <taxon>Spermatophyta</taxon>
        <taxon>Magnoliopsida</taxon>
        <taxon>eudicotyledons</taxon>
        <taxon>Gunneridae</taxon>
        <taxon>Pentapetalae</taxon>
        <taxon>asterids</taxon>
        <taxon>lamiids</taxon>
        <taxon>Lamiales</taxon>
        <taxon>Lamiaceae</taxon>
        <taxon>Nepetoideae</taxon>
        <taxon>Elsholtzieae</taxon>
        <taxon>Perilla</taxon>
    </lineage>
</organism>
<keyword evidence="3" id="KW-0809">Transit peptide</keyword>
<dbReference type="InterPro" id="IPR003690">
    <property type="entry name" value="MTERF"/>
</dbReference>
<sequence length="392" mass="45220">MIFSILRRNFTCSFSTNLWSLEKSRVPFSHSVSVLYFSTSGERKSVNNPVIYELLLNKYNLSPALSSHVVSVLTQSKPLEECDSVLSFFKEIGFTKSQLERTLKYLPKLLSSNLEKIIKPKIKIFQDMGFSNKGIADIISNDPNILYTSLNDKLIPRLNLLRVLLRSAKGVAMVLRKAQWMLSGDFEKNMLPNVELLKSCGVSMEQISTICCHTPRLFLSNPEVVRKYVDQVDELGVNRSSKVFVYAVAVVGSMPNGKWEQKLQAFRDILHCSEDDILRVVRHTPQVFTVSEDKMRKVKEFLLGTRKYTTSCIIEWPRSLMHSIEQRYKPRIEVLEVLESRHLIETWPLLSSLCRMPDHTFYKKYVNPHLKDLGEVYLAHRARSKKRGVELQ</sequence>
<dbReference type="PANTHER" id="PTHR13068">
    <property type="entry name" value="CGI-12 PROTEIN-RELATED"/>
    <property type="match status" value="1"/>
</dbReference>
<evidence type="ECO:0000256" key="1">
    <source>
        <dbReference type="ARBA" id="ARBA00007692"/>
    </source>
</evidence>
<dbReference type="FunFam" id="1.25.70.10:FF:000001">
    <property type="entry name" value="Mitochondrial transcription termination factor-like"/>
    <property type="match status" value="1"/>
</dbReference>
<comment type="similarity">
    <text evidence="1">Belongs to the mTERF family.</text>
</comment>
<dbReference type="Proteomes" id="UP001190926">
    <property type="component" value="Unassembled WGS sequence"/>
</dbReference>
<keyword evidence="2" id="KW-0805">Transcription regulation</keyword>
<keyword evidence="2" id="KW-0804">Transcription</keyword>
<dbReference type="EMBL" id="SDAM02029540">
    <property type="protein sequence ID" value="KAH6756744.1"/>
    <property type="molecule type" value="Genomic_DNA"/>
</dbReference>
<comment type="caution">
    <text evidence="4">The sequence shown here is derived from an EMBL/GenBank/DDBJ whole genome shotgun (WGS) entry which is preliminary data.</text>
</comment>
<name>A0AAD4NY48_PERFH</name>